<sequence>MSTAARLSTSAFTFCSAKPSRSVAVHGPAPSSTAAAVRMLRCCAQFAKRRFQRTGRQMCSAAVQRNEPK</sequence>
<evidence type="ECO:0000313" key="2">
    <source>
        <dbReference type="Proteomes" id="UP000438429"/>
    </source>
</evidence>
<protein>
    <submittedName>
        <fullName evidence="1">Uncharacterized protein</fullName>
    </submittedName>
</protein>
<dbReference type="EMBL" id="VEVO01000008">
    <property type="protein sequence ID" value="KAF0038759.1"/>
    <property type="molecule type" value="Genomic_DNA"/>
</dbReference>
<proteinExistence type="predicted"/>
<organism evidence="1 2">
    <name type="scientific">Scophthalmus maximus</name>
    <name type="common">Turbot</name>
    <name type="synonym">Psetta maxima</name>
    <dbReference type="NCBI Taxonomy" id="52904"/>
    <lineage>
        <taxon>Eukaryota</taxon>
        <taxon>Metazoa</taxon>
        <taxon>Chordata</taxon>
        <taxon>Craniata</taxon>
        <taxon>Vertebrata</taxon>
        <taxon>Euteleostomi</taxon>
        <taxon>Actinopterygii</taxon>
        <taxon>Neopterygii</taxon>
        <taxon>Teleostei</taxon>
        <taxon>Neoteleostei</taxon>
        <taxon>Acanthomorphata</taxon>
        <taxon>Carangaria</taxon>
        <taxon>Pleuronectiformes</taxon>
        <taxon>Pleuronectoidei</taxon>
        <taxon>Scophthalmidae</taxon>
        <taxon>Scophthalmus</taxon>
    </lineage>
</organism>
<accession>A0A6A4T188</accession>
<dbReference type="Proteomes" id="UP000438429">
    <property type="component" value="Unassembled WGS sequence"/>
</dbReference>
<evidence type="ECO:0000313" key="1">
    <source>
        <dbReference type="EMBL" id="KAF0038759.1"/>
    </source>
</evidence>
<reference evidence="1 2" key="1">
    <citation type="submission" date="2019-06" db="EMBL/GenBank/DDBJ databases">
        <title>Draft genomes of female and male turbot (Scophthalmus maximus).</title>
        <authorList>
            <person name="Xu H."/>
            <person name="Xu X.-W."/>
            <person name="Shao C."/>
            <person name="Chen S."/>
        </authorList>
    </citation>
    <scope>NUCLEOTIDE SEQUENCE [LARGE SCALE GENOMIC DNA]</scope>
    <source>
        <strain evidence="1">Ysfricsl-2016a</strain>
        <tissue evidence="1">Blood</tissue>
    </source>
</reference>
<name>A0A6A4T188_SCOMX</name>
<gene>
    <name evidence="1" type="ORF">F2P81_009243</name>
</gene>
<dbReference type="AlphaFoldDB" id="A0A6A4T188"/>
<comment type="caution">
    <text evidence="1">The sequence shown here is derived from an EMBL/GenBank/DDBJ whole genome shotgun (WGS) entry which is preliminary data.</text>
</comment>